<evidence type="ECO:0000313" key="5">
    <source>
        <dbReference type="EMBL" id="GLS69785.1"/>
    </source>
</evidence>
<dbReference type="AlphaFoldDB" id="A0AA37TAP3"/>
<dbReference type="InterPro" id="IPR050903">
    <property type="entry name" value="Bact_Chemotaxis_MeTrfase"/>
</dbReference>
<dbReference type="InterPro" id="IPR000014">
    <property type="entry name" value="PAS"/>
</dbReference>
<dbReference type="Pfam" id="PF00015">
    <property type="entry name" value="MCPsignal"/>
    <property type="match status" value="1"/>
</dbReference>
<proteinExistence type="predicted"/>
<dbReference type="InterPro" id="IPR000700">
    <property type="entry name" value="PAS-assoc_C"/>
</dbReference>
<keyword evidence="1" id="KW-0807">Transducer</keyword>
<dbReference type="SUPFAM" id="SSF55785">
    <property type="entry name" value="PYP-like sensor domain (PAS domain)"/>
    <property type="match status" value="2"/>
</dbReference>
<evidence type="ECO:0000256" key="1">
    <source>
        <dbReference type="PROSITE-ProRule" id="PRU00284"/>
    </source>
</evidence>
<dbReference type="PANTHER" id="PTHR24422">
    <property type="entry name" value="CHEMOTAXIS PROTEIN METHYLTRANSFERASE"/>
    <property type="match status" value="1"/>
</dbReference>
<dbReference type="SMART" id="SM00086">
    <property type="entry name" value="PAC"/>
    <property type="match status" value="2"/>
</dbReference>
<dbReference type="EMBL" id="BSPL01000011">
    <property type="protein sequence ID" value="GLS69785.1"/>
    <property type="molecule type" value="Genomic_DNA"/>
</dbReference>
<dbReference type="NCBIfam" id="TIGR00229">
    <property type="entry name" value="sensory_box"/>
    <property type="match status" value="2"/>
</dbReference>
<dbReference type="GO" id="GO:0004888">
    <property type="term" value="F:transmembrane signaling receptor activity"/>
    <property type="evidence" value="ECO:0007669"/>
    <property type="project" value="InterPro"/>
</dbReference>
<dbReference type="Gene3D" id="3.30.450.20">
    <property type="entry name" value="PAS domain"/>
    <property type="match status" value="2"/>
</dbReference>
<feature type="domain" description="Methyl-accepting transducer" evidence="2">
    <location>
        <begin position="256"/>
        <end position="492"/>
    </location>
</feature>
<dbReference type="PROSITE" id="PS50113">
    <property type="entry name" value="PAC"/>
    <property type="match status" value="2"/>
</dbReference>
<dbReference type="InterPro" id="IPR004090">
    <property type="entry name" value="Chemotax_Me-accpt_rcpt"/>
</dbReference>
<reference evidence="6" key="1">
    <citation type="journal article" date="2019" name="Int. J. Syst. Evol. Microbiol.">
        <title>The Global Catalogue of Microorganisms (GCM) 10K type strain sequencing project: providing services to taxonomists for standard genome sequencing and annotation.</title>
        <authorList>
            <consortium name="The Broad Institute Genomics Platform"/>
            <consortium name="The Broad Institute Genome Sequencing Center for Infectious Disease"/>
            <person name="Wu L."/>
            <person name="Ma J."/>
        </authorList>
    </citation>
    <scope>NUCLEOTIDE SEQUENCE [LARGE SCALE GENOMIC DNA]</scope>
    <source>
        <strain evidence="6">NBRC 103632</strain>
    </source>
</reference>
<keyword evidence="6" id="KW-1185">Reference proteome</keyword>
<dbReference type="InterPro" id="IPR001610">
    <property type="entry name" value="PAC"/>
</dbReference>
<dbReference type="PANTHER" id="PTHR24422:SF10">
    <property type="entry name" value="CHEMOTAXIS PROTEIN METHYLTRANSFERASE 2"/>
    <property type="match status" value="1"/>
</dbReference>
<dbReference type="InterPro" id="IPR035965">
    <property type="entry name" value="PAS-like_dom_sf"/>
</dbReference>
<dbReference type="SMART" id="SM00091">
    <property type="entry name" value="PAS"/>
    <property type="match status" value="2"/>
</dbReference>
<evidence type="ECO:0000259" key="4">
    <source>
        <dbReference type="PROSITE" id="PS50113"/>
    </source>
</evidence>
<dbReference type="PROSITE" id="PS50111">
    <property type="entry name" value="CHEMOTAXIS_TRANSDUC_2"/>
    <property type="match status" value="1"/>
</dbReference>
<dbReference type="PROSITE" id="PS50112">
    <property type="entry name" value="PAS"/>
    <property type="match status" value="2"/>
</dbReference>
<evidence type="ECO:0000259" key="3">
    <source>
        <dbReference type="PROSITE" id="PS50112"/>
    </source>
</evidence>
<dbReference type="SUPFAM" id="SSF58104">
    <property type="entry name" value="Methyl-accepting chemotaxis protein (MCP) signaling domain"/>
    <property type="match status" value="1"/>
</dbReference>
<feature type="domain" description="PAC" evidence="4">
    <location>
        <begin position="203"/>
        <end position="255"/>
    </location>
</feature>
<dbReference type="CDD" id="cd00130">
    <property type="entry name" value="PAS"/>
    <property type="match status" value="2"/>
</dbReference>
<protein>
    <submittedName>
        <fullName evidence="5">Methyl-accepting chemotaxis protein</fullName>
    </submittedName>
</protein>
<dbReference type="GO" id="GO:0007165">
    <property type="term" value="P:signal transduction"/>
    <property type="evidence" value="ECO:0007669"/>
    <property type="project" value="UniProtKB-KW"/>
</dbReference>
<dbReference type="SMART" id="SM00283">
    <property type="entry name" value="MA"/>
    <property type="match status" value="1"/>
</dbReference>
<dbReference type="GO" id="GO:0006935">
    <property type="term" value="P:chemotaxis"/>
    <property type="evidence" value="ECO:0007669"/>
    <property type="project" value="InterPro"/>
</dbReference>
<organism evidence="5 6">
    <name type="scientific">Methylobacterium tardum</name>
    <dbReference type="NCBI Taxonomy" id="374432"/>
    <lineage>
        <taxon>Bacteria</taxon>
        <taxon>Pseudomonadati</taxon>
        <taxon>Pseudomonadota</taxon>
        <taxon>Alphaproteobacteria</taxon>
        <taxon>Hyphomicrobiales</taxon>
        <taxon>Methylobacteriaceae</taxon>
        <taxon>Methylobacterium</taxon>
    </lineage>
</organism>
<feature type="domain" description="PAC" evidence="4">
    <location>
        <begin position="81"/>
        <end position="133"/>
    </location>
</feature>
<comment type="caution">
    <text evidence="5">The sequence shown here is derived from an EMBL/GenBank/DDBJ whole genome shotgun (WGS) entry which is preliminary data.</text>
</comment>
<accession>A0AA37TAP3</accession>
<feature type="domain" description="PAS" evidence="3">
    <location>
        <begin position="28"/>
        <end position="60"/>
    </location>
</feature>
<feature type="domain" description="PAS" evidence="3">
    <location>
        <begin position="150"/>
        <end position="183"/>
    </location>
</feature>
<sequence>MGFVRDKDLHARIKALDRSQAVIEFATDGTILAANKNFLDTLGYALDEIRGRPHAELVDPAYRESDAYRDFWASLRRGDYQAGEFKRIGKDGRAVWLQATYNPILDRRGRPLKIVKFASDVTEQVTRAIAYEGQIRAINRSQAVIEFALDGTILTANDNFLAAMGYRLEEVTGRHHSLFIEPEVRDSAAYRAFWDRLGRGEYDVAEFKRRAKGGREVFIQGSYNPIFDRDGRPLKIVKFATDVTAQVLDRQRRTELQTALARDLDAIAEASSKVSRQAGEGAQSSAHVSGDIQSIASGAEQIATSVAEISAQVVQASEMSGRAVEQAQATQAIISGLNDSAEQIGAVVALIQTIAAQTNLLALNAAIEAARAGTAGRGFAVVASEVKALADQTAKATEQIAVQITGTQTATEKAVAAVGSIQATIVGLNTVAATIATAVEEQSAVTRAMSTTMQTAAQGVGAITSGLGLIAESAGQADEATQTLRAAAQSLA</sequence>
<dbReference type="PRINTS" id="PR00260">
    <property type="entry name" value="CHEMTRNSDUCR"/>
</dbReference>
<dbReference type="RefSeq" id="WP_238194520.1">
    <property type="nucleotide sequence ID" value="NZ_BPQZ01000002.1"/>
</dbReference>
<dbReference type="Proteomes" id="UP001157440">
    <property type="component" value="Unassembled WGS sequence"/>
</dbReference>
<dbReference type="Pfam" id="PF08447">
    <property type="entry name" value="PAS_3"/>
    <property type="match status" value="2"/>
</dbReference>
<evidence type="ECO:0000313" key="6">
    <source>
        <dbReference type="Proteomes" id="UP001157440"/>
    </source>
</evidence>
<dbReference type="InterPro" id="IPR004089">
    <property type="entry name" value="MCPsignal_dom"/>
</dbReference>
<gene>
    <name evidence="5" type="ORF">GCM10007890_17980</name>
</gene>
<dbReference type="Gene3D" id="1.10.287.950">
    <property type="entry name" value="Methyl-accepting chemotaxis protein"/>
    <property type="match status" value="1"/>
</dbReference>
<name>A0AA37TAP3_9HYPH</name>
<dbReference type="GO" id="GO:0016020">
    <property type="term" value="C:membrane"/>
    <property type="evidence" value="ECO:0007669"/>
    <property type="project" value="InterPro"/>
</dbReference>
<evidence type="ECO:0000259" key="2">
    <source>
        <dbReference type="PROSITE" id="PS50111"/>
    </source>
</evidence>
<dbReference type="InterPro" id="IPR013655">
    <property type="entry name" value="PAS_fold_3"/>
</dbReference>